<sequence length="39" mass="4985">MQFVADVFYYLLLIKNNKYMNKCLYTYTRKKRKYAYIYI</sequence>
<reference evidence="1" key="1">
    <citation type="journal article" date="2021" name="Proc. Natl. Acad. Sci. U.S.A.">
        <title>A Catalog of Tens of Thousands of Viruses from Human Metagenomes Reveals Hidden Associations with Chronic Diseases.</title>
        <authorList>
            <person name="Tisza M.J."/>
            <person name="Buck C.B."/>
        </authorList>
    </citation>
    <scope>NUCLEOTIDE SEQUENCE</scope>
    <source>
        <strain evidence="1">Cts2v4</strain>
    </source>
</reference>
<accession>A0A8S5PMG9</accession>
<evidence type="ECO:0000313" key="1">
    <source>
        <dbReference type="EMBL" id="DAE08074.1"/>
    </source>
</evidence>
<organism evidence="1">
    <name type="scientific">Caudovirales sp. cts2v4</name>
    <dbReference type="NCBI Taxonomy" id="2825773"/>
    <lineage>
        <taxon>Viruses</taxon>
        <taxon>Duplodnaviria</taxon>
        <taxon>Heunggongvirae</taxon>
        <taxon>Uroviricota</taxon>
        <taxon>Caudoviricetes</taxon>
    </lineage>
</organism>
<protein>
    <submittedName>
        <fullName evidence="1">Uncharacterized protein</fullName>
    </submittedName>
</protein>
<proteinExistence type="predicted"/>
<name>A0A8S5PMG9_9CAUD</name>
<dbReference type="EMBL" id="BK015463">
    <property type="protein sequence ID" value="DAE08074.1"/>
    <property type="molecule type" value="Genomic_DNA"/>
</dbReference>